<dbReference type="PANTHER" id="PTHR34220:SF7">
    <property type="entry name" value="SENSOR HISTIDINE KINASE YPDA"/>
    <property type="match status" value="1"/>
</dbReference>
<accession>A0ABW5MDZ8</accession>
<dbReference type="EMBL" id="JBHULL010000001">
    <property type="protein sequence ID" value="MFD2580863.1"/>
    <property type="molecule type" value="Genomic_DNA"/>
</dbReference>
<dbReference type="Proteomes" id="UP001597461">
    <property type="component" value="Unassembled WGS sequence"/>
</dbReference>
<dbReference type="InterPro" id="IPR050640">
    <property type="entry name" value="Bact_2-comp_sensor_kinase"/>
</dbReference>
<keyword evidence="1" id="KW-0812">Transmembrane</keyword>
<keyword evidence="1" id="KW-1133">Transmembrane helix</keyword>
<keyword evidence="4" id="KW-1185">Reference proteome</keyword>
<feature type="domain" description="Signal transduction histidine kinase internal region" evidence="2">
    <location>
        <begin position="170"/>
        <end position="247"/>
    </location>
</feature>
<dbReference type="PANTHER" id="PTHR34220">
    <property type="entry name" value="SENSOR HISTIDINE KINASE YPDA"/>
    <property type="match status" value="1"/>
</dbReference>
<feature type="transmembrane region" description="Helical" evidence="1">
    <location>
        <begin position="114"/>
        <end position="135"/>
    </location>
</feature>
<feature type="transmembrane region" description="Helical" evidence="1">
    <location>
        <begin position="16"/>
        <end position="37"/>
    </location>
</feature>
<feature type="transmembrane region" description="Helical" evidence="1">
    <location>
        <begin position="69"/>
        <end position="90"/>
    </location>
</feature>
<keyword evidence="3" id="KW-0808">Transferase</keyword>
<name>A0ABW5MDZ8_9SPHI</name>
<keyword evidence="1" id="KW-0472">Membrane</keyword>
<sequence>MIESVWYWFKSNRLHLIFWTIYIMYEAGLTGIFAGRFGKAENYIVHYALNISLFYFHYWMMKKFASKHLYLLFFLLLILLEIAIYIPFLATLNHLFTDYNQSSIRTFFGINHKFIASATYRSIFFIIVSTGYWFLRQYLNERKKAEEIEQDRLQQIVKKETAEKNLLLAQNAHLRAQVNPHFLFNVLTFIHRRIRKSDKIAGEVVISLTSLMRYAIETSQNTEMVLLSEEISQVYDLVNILRVLKGDEFNIEIKVDHNISEIKLIPLLLLTVTENMYKHGDLSDVNNCGVLTIYQSNNTLTIESKNLICEKKKSLTLKTGLKNLRERIRDFYGTRAEIESLEHEGMFHLTISIPVRKSKA</sequence>
<evidence type="ECO:0000259" key="2">
    <source>
        <dbReference type="Pfam" id="PF06580"/>
    </source>
</evidence>
<dbReference type="InterPro" id="IPR010559">
    <property type="entry name" value="Sig_transdc_His_kin_internal"/>
</dbReference>
<evidence type="ECO:0000313" key="4">
    <source>
        <dbReference type="Proteomes" id="UP001597461"/>
    </source>
</evidence>
<dbReference type="InterPro" id="IPR036890">
    <property type="entry name" value="HATPase_C_sf"/>
</dbReference>
<dbReference type="Gene3D" id="3.30.565.10">
    <property type="entry name" value="Histidine kinase-like ATPase, C-terminal domain"/>
    <property type="match status" value="1"/>
</dbReference>
<keyword evidence="3" id="KW-0418">Kinase</keyword>
<protein>
    <submittedName>
        <fullName evidence="3">Sensor histidine kinase</fullName>
        <ecNumber evidence="3">2.7.13.3</ecNumber>
    </submittedName>
</protein>
<proteinExistence type="predicted"/>
<feature type="transmembrane region" description="Helical" evidence="1">
    <location>
        <begin position="43"/>
        <end position="60"/>
    </location>
</feature>
<reference evidence="4" key="1">
    <citation type="journal article" date="2019" name="Int. J. Syst. Evol. Microbiol.">
        <title>The Global Catalogue of Microorganisms (GCM) 10K type strain sequencing project: providing services to taxonomists for standard genome sequencing and annotation.</title>
        <authorList>
            <consortium name="The Broad Institute Genomics Platform"/>
            <consortium name="The Broad Institute Genome Sequencing Center for Infectious Disease"/>
            <person name="Wu L."/>
            <person name="Ma J."/>
        </authorList>
    </citation>
    <scope>NUCLEOTIDE SEQUENCE [LARGE SCALE GENOMIC DNA]</scope>
    <source>
        <strain evidence="4">KCTC 42866</strain>
    </source>
</reference>
<organism evidence="3 4">
    <name type="scientific">Pedobacter vanadiisoli</name>
    <dbReference type="NCBI Taxonomy" id="1761975"/>
    <lineage>
        <taxon>Bacteria</taxon>
        <taxon>Pseudomonadati</taxon>
        <taxon>Bacteroidota</taxon>
        <taxon>Sphingobacteriia</taxon>
        <taxon>Sphingobacteriales</taxon>
        <taxon>Sphingobacteriaceae</taxon>
        <taxon>Pedobacter</taxon>
    </lineage>
</organism>
<dbReference type="EC" id="2.7.13.3" evidence="3"/>
<evidence type="ECO:0000313" key="3">
    <source>
        <dbReference type="EMBL" id="MFD2580863.1"/>
    </source>
</evidence>
<evidence type="ECO:0000256" key="1">
    <source>
        <dbReference type="SAM" id="Phobius"/>
    </source>
</evidence>
<gene>
    <name evidence="3" type="ORF">ACFSR6_00065</name>
</gene>
<dbReference type="GO" id="GO:0004673">
    <property type="term" value="F:protein histidine kinase activity"/>
    <property type="evidence" value="ECO:0007669"/>
    <property type="project" value="UniProtKB-EC"/>
</dbReference>
<dbReference type="Pfam" id="PF06580">
    <property type="entry name" value="His_kinase"/>
    <property type="match status" value="1"/>
</dbReference>
<comment type="caution">
    <text evidence="3">The sequence shown here is derived from an EMBL/GenBank/DDBJ whole genome shotgun (WGS) entry which is preliminary data.</text>
</comment>